<proteinExistence type="predicted"/>
<gene>
    <name evidence="3" type="ORF">SAMN04488057_102218</name>
</gene>
<dbReference type="InterPro" id="IPR013766">
    <property type="entry name" value="Thioredoxin_domain"/>
</dbReference>
<dbReference type="GO" id="GO:0016491">
    <property type="term" value="F:oxidoreductase activity"/>
    <property type="evidence" value="ECO:0007669"/>
    <property type="project" value="InterPro"/>
</dbReference>
<organism evidence="3 4">
    <name type="scientific">Cyclobacterium lianum</name>
    <dbReference type="NCBI Taxonomy" id="388280"/>
    <lineage>
        <taxon>Bacteria</taxon>
        <taxon>Pseudomonadati</taxon>
        <taxon>Bacteroidota</taxon>
        <taxon>Cytophagia</taxon>
        <taxon>Cytophagales</taxon>
        <taxon>Cyclobacteriaceae</taxon>
        <taxon>Cyclobacterium</taxon>
    </lineage>
</organism>
<feature type="signal peptide" evidence="1">
    <location>
        <begin position="1"/>
        <end position="23"/>
    </location>
</feature>
<dbReference type="PANTHER" id="PTHR43640:SF1">
    <property type="entry name" value="THIOREDOXIN-DEPENDENT PEROXIREDOXIN"/>
    <property type="match status" value="1"/>
</dbReference>
<keyword evidence="1" id="KW-0732">Signal</keyword>
<dbReference type="SUPFAM" id="SSF52833">
    <property type="entry name" value="Thioredoxin-like"/>
    <property type="match status" value="1"/>
</dbReference>
<name>A0A1M7K069_9BACT</name>
<evidence type="ECO:0000259" key="2">
    <source>
        <dbReference type="PROSITE" id="PS51352"/>
    </source>
</evidence>
<feature type="chain" id="PRO_5009927394" evidence="1">
    <location>
        <begin position="24"/>
        <end position="208"/>
    </location>
</feature>
<reference evidence="3 4" key="1">
    <citation type="submission" date="2016-11" db="EMBL/GenBank/DDBJ databases">
        <authorList>
            <person name="Jaros S."/>
            <person name="Januszkiewicz K."/>
            <person name="Wedrychowicz H."/>
        </authorList>
    </citation>
    <scope>NUCLEOTIDE SEQUENCE [LARGE SCALE GENOMIC DNA]</scope>
    <source>
        <strain evidence="3 4">CGMCC 1.6102</strain>
    </source>
</reference>
<feature type="domain" description="Thioredoxin" evidence="2">
    <location>
        <begin position="28"/>
        <end position="185"/>
    </location>
</feature>
<keyword evidence="4" id="KW-1185">Reference proteome</keyword>
<dbReference type="PANTHER" id="PTHR43640">
    <property type="entry name" value="OS07G0260300 PROTEIN"/>
    <property type="match status" value="1"/>
</dbReference>
<dbReference type="STRING" id="388280.SAMN04488057_102218"/>
<dbReference type="PROSITE" id="PS51352">
    <property type="entry name" value="THIOREDOXIN_2"/>
    <property type="match status" value="1"/>
</dbReference>
<dbReference type="AlphaFoldDB" id="A0A1M7K069"/>
<dbReference type="Proteomes" id="UP000184513">
    <property type="component" value="Unassembled WGS sequence"/>
</dbReference>
<dbReference type="OrthoDB" id="9809746at2"/>
<evidence type="ECO:0000313" key="4">
    <source>
        <dbReference type="Proteomes" id="UP000184513"/>
    </source>
</evidence>
<sequence>MNKKSTFALTLLAMFCLSLTAHAQDSGYQIGDEAMDFTLTNVDGSQVSLSGMENARGAFVIFSCNTCPYVKAYEDRMIQLHEKYAPQGYPVIAINPNDAQLSPGDSFEAMKKRAEEKDFPFPYLHDQTQEVIKAYGGSRTPHVYLVNKESGKYIVRYIGAIDNNYQDASAVTKHYAEDAVEAVLKGQNVPETTTKAIGCSIKWTRNSE</sequence>
<dbReference type="EMBL" id="FRCY01000002">
    <property type="protein sequence ID" value="SHM58207.1"/>
    <property type="molecule type" value="Genomic_DNA"/>
</dbReference>
<protein>
    <submittedName>
        <fullName evidence="3">Peroxiredoxin</fullName>
    </submittedName>
</protein>
<dbReference type="InterPro" id="IPR000866">
    <property type="entry name" value="AhpC/TSA"/>
</dbReference>
<dbReference type="Pfam" id="PF00578">
    <property type="entry name" value="AhpC-TSA"/>
    <property type="match status" value="1"/>
</dbReference>
<dbReference type="GO" id="GO:0016209">
    <property type="term" value="F:antioxidant activity"/>
    <property type="evidence" value="ECO:0007669"/>
    <property type="project" value="InterPro"/>
</dbReference>
<dbReference type="CDD" id="cd02969">
    <property type="entry name" value="PRX_like1"/>
    <property type="match status" value="1"/>
</dbReference>
<accession>A0A1M7K069</accession>
<evidence type="ECO:0000256" key="1">
    <source>
        <dbReference type="SAM" id="SignalP"/>
    </source>
</evidence>
<dbReference type="Gene3D" id="3.40.30.10">
    <property type="entry name" value="Glutaredoxin"/>
    <property type="match status" value="1"/>
</dbReference>
<evidence type="ECO:0000313" key="3">
    <source>
        <dbReference type="EMBL" id="SHM58207.1"/>
    </source>
</evidence>
<dbReference type="InterPro" id="IPR036249">
    <property type="entry name" value="Thioredoxin-like_sf"/>
</dbReference>
<dbReference type="RefSeq" id="WP_073092269.1">
    <property type="nucleotide sequence ID" value="NZ_FRCY01000002.1"/>
</dbReference>
<dbReference type="InterPro" id="IPR047262">
    <property type="entry name" value="PRX-like1"/>
</dbReference>